<dbReference type="Proteomes" id="UP001595729">
    <property type="component" value="Unassembled WGS sequence"/>
</dbReference>
<evidence type="ECO:0000256" key="1">
    <source>
        <dbReference type="SAM" id="SignalP"/>
    </source>
</evidence>
<keyword evidence="3" id="KW-1185">Reference proteome</keyword>
<protein>
    <recommendedName>
        <fullName evidence="4">Lipoprotein</fullName>
    </recommendedName>
</protein>
<name>A0ABV7W6C2_9BURK</name>
<keyword evidence="1" id="KW-0732">Signal</keyword>
<accession>A0ABV7W6C2</accession>
<evidence type="ECO:0008006" key="4">
    <source>
        <dbReference type="Google" id="ProtNLM"/>
    </source>
</evidence>
<feature type="chain" id="PRO_5046752213" description="Lipoprotein" evidence="1">
    <location>
        <begin position="23"/>
        <end position="152"/>
    </location>
</feature>
<gene>
    <name evidence="2" type="ORF">ACFOPI_17060</name>
</gene>
<dbReference type="RefSeq" id="WP_382176331.1">
    <property type="nucleotide sequence ID" value="NZ_JBHRXX010000007.1"/>
</dbReference>
<comment type="caution">
    <text evidence="2">The sequence shown here is derived from an EMBL/GenBank/DDBJ whole genome shotgun (WGS) entry which is preliminary data.</text>
</comment>
<dbReference type="EMBL" id="JBHRXX010000007">
    <property type="protein sequence ID" value="MFC3685316.1"/>
    <property type="molecule type" value="Genomic_DNA"/>
</dbReference>
<proteinExistence type="predicted"/>
<sequence>MKLSIAMLSAGALLALTACSTAPVNTTATPAQPVFQAKVTEFQHPEVNEAASAFVSHYKQTVEQSLQTGKYQSELAARYLNAESCFESRASRLLDKPLTAEAKTGLLKAHVPAEKRKAYETLARGHVVRANGLETFSCEIAGLAIDRSNVRY</sequence>
<organism evidence="2 3">
    <name type="scientific">Hydrogenophaga luteola</name>
    <dbReference type="NCBI Taxonomy" id="1591122"/>
    <lineage>
        <taxon>Bacteria</taxon>
        <taxon>Pseudomonadati</taxon>
        <taxon>Pseudomonadota</taxon>
        <taxon>Betaproteobacteria</taxon>
        <taxon>Burkholderiales</taxon>
        <taxon>Comamonadaceae</taxon>
        <taxon>Hydrogenophaga</taxon>
    </lineage>
</organism>
<feature type="signal peptide" evidence="1">
    <location>
        <begin position="1"/>
        <end position="22"/>
    </location>
</feature>
<evidence type="ECO:0000313" key="3">
    <source>
        <dbReference type="Proteomes" id="UP001595729"/>
    </source>
</evidence>
<evidence type="ECO:0000313" key="2">
    <source>
        <dbReference type="EMBL" id="MFC3685316.1"/>
    </source>
</evidence>
<dbReference type="PROSITE" id="PS51257">
    <property type="entry name" value="PROKAR_LIPOPROTEIN"/>
    <property type="match status" value="1"/>
</dbReference>
<reference evidence="3" key="1">
    <citation type="journal article" date="2019" name="Int. J. Syst. Evol. Microbiol.">
        <title>The Global Catalogue of Microorganisms (GCM) 10K type strain sequencing project: providing services to taxonomists for standard genome sequencing and annotation.</title>
        <authorList>
            <consortium name="The Broad Institute Genomics Platform"/>
            <consortium name="The Broad Institute Genome Sequencing Center for Infectious Disease"/>
            <person name="Wu L."/>
            <person name="Ma J."/>
        </authorList>
    </citation>
    <scope>NUCLEOTIDE SEQUENCE [LARGE SCALE GENOMIC DNA]</scope>
    <source>
        <strain evidence="3">KCTC 42501</strain>
    </source>
</reference>